<feature type="region of interest" description="Disordered" evidence="1">
    <location>
        <begin position="1"/>
        <end position="38"/>
    </location>
</feature>
<evidence type="ECO:0000313" key="2">
    <source>
        <dbReference type="EMBL" id="GIL70013.1"/>
    </source>
</evidence>
<accession>A0A8J4BZ31</accession>
<sequence>AASYGPPRPADPARHDGLAPLPPATAEGASRMDTTPSQPIQVIVTGPTTIVAAAPPPSAATTVMEAEAAAHRNSSLRLLTTSRQYVQQLPHMQPAQGPPIVFSLEQLMSGSATVTPTDCRDDAIVQPETAHGAITSS</sequence>
<dbReference type="Proteomes" id="UP000747110">
    <property type="component" value="Unassembled WGS sequence"/>
</dbReference>
<protein>
    <submittedName>
        <fullName evidence="2">Uncharacterized protein</fullName>
    </submittedName>
</protein>
<dbReference type="AlphaFoldDB" id="A0A8J4BZ31"/>
<organism evidence="2 3">
    <name type="scientific">Volvox reticuliferus</name>
    <dbReference type="NCBI Taxonomy" id="1737510"/>
    <lineage>
        <taxon>Eukaryota</taxon>
        <taxon>Viridiplantae</taxon>
        <taxon>Chlorophyta</taxon>
        <taxon>core chlorophytes</taxon>
        <taxon>Chlorophyceae</taxon>
        <taxon>CS clade</taxon>
        <taxon>Chlamydomonadales</taxon>
        <taxon>Volvocaceae</taxon>
        <taxon>Volvox</taxon>
    </lineage>
</organism>
<name>A0A8J4BZ31_9CHLO</name>
<gene>
    <name evidence="2" type="ORF">Vretifemale_847</name>
</gene>
<reference evidence="2" key="1">
    <citation type="journal article" date="2021" name="Proc. Natl. Acad. Sci. U.S.A.">
        <title>Three genomes in the algal genus Volvox reveal the fate of a haploid sex-determining region after a transition to homothallism.</title>
        <authorList>
            <person name="Yamamoto K."/>
            <person name="Hamaji T."/>
            <person name="Kawai-Toyooka H."/>
            <person name="Matsuzaki R."/>
            <person name="Takahashi F."/>
            <person name="Nishimura Y."/>
            <person name="Kawachi M."/>
            <person name="Noguchi H."/>
            <person name="Minakuchi Y."/>
            <person name="Umen J.G."/>
            <person name="Toyoda A."/>
            <person name="Nozaki H."/>
        </authorList>
    </citation>
    <scope>NUCLEOTIDE SEQUENCE</scope>
    <source>
        <strain evidence="2">NIES-3786</strain>
    </source>
</reference>
<dbReference type="EMBL" id="BNCP01000002">
    <property type="protein sequence ID" value="GIL70013.1"/>
    <property type="molecule type" value="Genomic_DNA"/>
</dbReference>
<evidence type="ECO:0000256" key="1">
    <source>
        <dbReference type="SAM" id="MobiDB-lite"/>
    </source>
</evidence>
<comment type="caution">
    <text evidence="2">The sequence shown here is derived from an EMBL/GenBank/DDBJ whole genome shotgun (WGS) entry which is preliminary data.</text>
</comment>
<dbReference type="OrthoDB" id="10683021at2759"/>
<feature type="non-terminal residue" evidence="2">
    <location>
        <position position="1"/>
    </location>
</feature>
<feature type="compositionally biased region" description="Pro residues" evidence="1">
    <location>
        <begin position="1"/>
        <end position="10"/>
    </location>
</feature>
<feature type="non-terminal residue" evidence="2">
    <location>
        <position position="137"/>
    </location>
</feature>
<evidence type="ECO:0000313" key="3">
    <source>
        <dbReference type="Proteomes" id="UP000747110"/>
    </source>
</evidence>
<keyword evidence="3" id="KW-1185">Reference proteome</keyword>
<proteinExistence type="predicted"/>